<dbReference type="EMBL" id="AGBW02009266">
    <property type="protein sequence ID" value="OWR51219.1"/>
    <property type="molecule type" value="Genomic_DNA"/>
</dbReference>
<dbReference type="InParanoid" id="A0A212FBV6"/>
<accession>A0A212FBV6</accession>
<comment type="caution">
    <text evidence="2">The sequence shown here is derived from an EMBL/GenBank/DDBJ whole genome shotgun (WGS) entry which is preliminary data.</text>
</comment>
<keyword evidence="1" id="KW-0812">Transmembrane</keyword>
<dbReference type="Proteomes" id="UP000007151">
    <property type="component" value="Unassembled WGS sequence"/>
</dbReference>
<evidence type="ECO:0000256" key="1">
    <source>
        <dbReference type="SAM" id="Phobius"/>
    </source>
</evidence>
<sequence>MLLLKGGLKALISKLAVPLISLLLINVEILITVWWLWDDCLVLPEPINEPKD</sequence>
<dbReference type="AlphaFoldDB" id="A0A212FBV6"/>
<dbReference type="KEGG" id="dpl:KGM_203608"/>
<keyword evidence="3" id="KW-1185">Reference proteome</keyword>
<reference evidence="2 3" key="1">
    <citation type="journal article" date="2011" name="Cell">
        <title>The monarch butterfly genome yields insights into long-distance migration.</title>
        <authorList>
            <person name="Zhan S."/>
            <person name="Merlin C."/>
            <person name="Boore J.L."/>
            <person name="Reppert S.M."/>
        </authorList>
    </citation>
    <scope>NUCLEOTIDE SEQUENCE [LARGE SCALE GENOMIC DNA]</scope>
    <source>
        <strain evidence="2">F-2</strain>
    </source>
</reference>
<name>A0A212FBV6_DANPL</name>
<gene>
    <name evidence="2" type="ORF">KGM_203608</name>
</gene>
<evidence type="ECO:0000313" key="3">
    <source>
        <dbReference type="Proteomes" id="UP000007151"/>
    </source>
</evidence>
<keyword evidence="1" id="KW-0472">Membrane</keyword>
<proteinExistence type="predicted"/>
<keyword evidence="1" id="KW-1133">Transmembrane helix</keyword>
<evidence type="ECO:0000313" key="2">
    <source>
        <dbReference type="EMBL" id="OWR51219.1"/>
    </source>
</evidence>
<protein>
    <submittedName>
        <fullName evidence="2">Vitelline membrane associated protein P30</fullName>
    </submittedName>
</protein>
<feature type="transmembrane region" description="Helical" evidence="1">
    <location>
        <begin position="12"/>
        <end position="37"/>
    </location>
</feature>
<organism evidence="2 3">
    <name type="scientific">Danaus plexippus plexippus</name>
    <dbReference type="NCBI Taxonomy" id="278856"/>
    <lineage>
        <taxon>Eukaryota</taxon>
        <taxon>Metazoa</taxon>
        <taxon>Ecdysozoa</taxon>
        <taxon>Arthropoda</taxon>
        <taxon>Hexapoda</taxon>
        <taxon>Insecta</taxon>
        <taxon>Pterygota</taxon>
        <taxon>Neoptera</taxon>
        <taxon>Endopterygota</taxon>
        <taxon>Lepidoptera</taxon>
        <taxon>Glossata</taxon>
        <taxon>Ditrysia</taxon>
        <taxon>Papilionoidea</taxon>
        <taxon>Nymphalidae</taxon>
        <taxon>Danainae</taxon>
        <taxon>Danaini</taxon>
        <taxon>Danaina</taxon>
        <taxon>Danaus</taxon>
        <taxon>Danaus</taxon>
    </lineage>
</organism>